<dbReference type="EMBL" id="NCKW01006479">
    <property type="protein sequence ID" value="POM71491.1"/>
    <property type="molecule type" value="Genomic_DNA"/>
</dbReference>
<dbReference type="SUPFAM" id="SSF56672">
    <property type="entry name" value="DNA/RNA polymerases"/>
    <property type="match status" value="1"/>
</dbReference>
<dbReference type="OrthoDB" id="127730at2759"/>
<organism evidence="1 2">
    <name type="scientific">Phytophthora palmivora</name>
    <dbReference type="NCBI Taxonomy" id="4796"/>
    <lineage>
        <taxon>Eukaryota</taxon>
        <taxon>Sar</taxon>
        <taxon>Stramenopiles</taxon>
        <taxon>Oomycota</taxon>
        <taxon>Peronosporomycetes</taxon>
        <taxon>Peronosporales</taxon>
        <taxon>Peronosporaceae</taxon>
        <taxon>Phytophthora</taxon>
    </lineage>
</organism>
<dbReference type="Gene3D" id="3.30.70.270">
    <property type="match status" value="1"/>
</dbReference>
<dbReference type="Gene3D" id="3.10.10.10">
    <property type="entry name" value="HIV Type 1 Reverse Transcriptase, subunit A, domain 1"/>
    <property type="match status" value="1"/>
</dbReference>
<comment type="caution">
    <text evidence="1">The sequence shown here is derived from an EMBL/GenBank/DDBJ whole genome shotgun (WGS) entry which is preliminary data.</text>
</comment>
<evidence type="ECO:0000313" key="2">
    <source>
        <dbReference type="Proteomes" id="UP000237271"/>
    </source>
</evidence>
<protein>
    <submittedName>
        <fullName evidence="1">Pol protein</fullName>
    </submittedName>
</protein>
<name>A0A2P4Y106_9STRA</name>
<reference evidence="1 2" key="1">
    <citation type="journal article" date="2017" name="Genome Biol. Evol.">
        <title>Phytophthora megakarya and P. palmivora, closely related causal agents of cacao black pod rot, underwent increases in genome sizes and gene numbers by different mechanisms.</title>
        <authorList>
            <person name="Ali S.S."/>
            <person name="Shao J."/>
            <person name="Lary D.J."/>
            <person name="Kronmiller B."/>
            <person name="Shen D."/>
            <person name="Strem M.D."/>
            <person name="Amoako-Attah I."/>
            <person name="Akrofi A.Y."/>
            <person name="Begoude B.A."/>
            <person name="Ten Hoopen G.M."/>
            <person name="Coulibaly K."/>
            <person name="Kebe B.I."/>
            <person name="Melnick R.L."/>
            <person name="Guiltinan M.J."/>
            <person name="Tyler B.M."/>
            <person name="Meinhardt L.W."/>
            <person name="Bailey B.A."/>
        </authorList>
    </citation>
    <scope>NUCLEOTIDE SEQUENCE [LARGE SCALE GENOMIC DNA]</scope>
    <source>
        <strain evidence="2">sbr112.9</strain>
    </source>
</reference>
<dbReference type="Proteomes" id="UP000237271">
    <property type="component" value="Unassembled WGS sequence"/>
</dbReference>
<dbReference type="InterPro" id="IPR043502">
    <property type="entry name" value="DNA/RNA_pol_sf"/>
</dbReference>
<gene>
    <name evidence="1" type="ORF">PHPALM_11940</name>
</gene>
<dbReference type="InterPro" id="IPR043128">
    <property type="entry name" value="Rev_trsase/Diguanyl_cyclase"/>
</dbReference>
<evidence type="ECO:0000313" key="1">
    <source>
        <dbReference type="EMBL" id="POM71491.1"/>
    </source>
</evidence>
<keyword evidence="2" id="KW-1185">Reference proteome</keyword>
<accession>A0A2P4Y106</accession>
<dbReference type="AlphaFoldDB" id="A0A2P4Y106"/>
<sequence length="353" mass="38705">MSHKRIAKRVRLLRRRRAVWASTVAVPNGTGQAGNIDPLVVEAAEESTKGVPRVPRVGKIGPQAGNVLPQTAEAAEEDTESASGVGNIVPRRVEKTEKIESAACVSSVGNVVPRGVKKTSTRAEVSLNTSRVDNKVPHSESETPPARPVEEQYHVFDGVSGRQVTAGTVHLEALPEASALTNLETLSMKDFLVELKAGEIAEMVLLKPETSHEDLNSSSVMDEDVLEGFRRKRATRLGMEDLENLENPVYPLVKKFSDVLKHPPSQLTRSGNAFFTEKAKSGMARESKSHHSTTTFCVRKPIGKYRLIHTYYKLNNATVPVQTPIPRKEVLLDNMSGCTLYRALDLVDGYTSF</sequence>
<proteinExistence type="predicted"/>